<dbReference type="AlphaFoldDB" id="A0A0D0CIH9"/>
<reference evidence="2 3" key="1">
    <citation type="submission" date="2014-04" db="EMBL/GenBank/DDBJ databases">
        <title>Evolutionary Origins and Diversification of the Mycorrhizal Mutualists.</title>
        <authorList>
            <consortium name="DOE Joint Genome Institute"/>
            <consortium name="Mycorrhizal Genomics Consortium"/>
            <person name="Kohler A."/>
            <person name="Kuo A."/>
            <person name="Nagy L.G."/>
            <person name="Floudas D."/>
            <person name="Copeland A."/>
            <person name="Barry K.W."/>
            <person name="Cichocki N."/>
            <person name="Veneault-Fourrey C."/>
            <person name="LaButti K."/>
            <person name="Lindquist E.A."/>
            <person name="Lipzen A."/>
            <person name="Lundell T."/>
            <person name="Morin E."/>
            <person name="Murat C."/>
            <person name="Riley R."/>
            <person name="Ohm R."/>
            <person name="Sun H."/>
            <person name="Tunlid A."/>
            <person name="Henrissat B."/>
            <person name="Grigoriev I.V."/>
            <person name="Hibbett D.S."/>
            <person name="Martin F."/>
        </authorList>
    </citation>
    <scope>NUCLEOTIDE SEQUENCE [LARGE SCALE GENOMIC DNA]</scope>
    <source>
        <strain evidence="2 3">FD-317 M1</strain>
    </source>
</reference>
<gene>
    <name evidence="2" type="ORF">GYMLUDRAFT_246475</name>
</gene>
<name>A0A0D0CIH9_9AGAR</name>
<protein>
    <submittedName>
        <fullName evidence="2">Uncharacterized protein</fullName>
    </submittedName>
</protein>
<feature type="compositionally biased region" description="Pro residues" evidence="1">
    <location>
        <begin position="54"/>
        <end position="64"/>
    </location>
</feature>
<organism evidence="2 3">
    <name type="scientific">Collybiopsis luxurians FD-317 M1</name>
    <dbReference type="NCBI Taxonomy" id="944289"/>
    <lineage>
        <taxon>Eukaryota</taxon>
        <taxon>Fungi</taxon>
        <taxon>Dikarya</taxon>
        <taxon>Basidiomycota</taxon>
        <taxon>Agaricomycotina</taxon>
        <taxon>Agaricomycetes</taxon>
        <taxon>Agaricomycetidae</taxon>
        <taxon>Agaricales</taxon>
        <taxon>Marasmiineae</taxon>
        <taxon>Omphalotaceae</taxon>
        <taxon>Collybiopsis</taxon>
        <taxon>Collybiopsis luxurians</taxon>
    </lineage>
</organism>
<evidence type="ECO:0000256" key="1">
    <source>
        <dbReference type="SAM" id="MobiDB-lite"/>
    </source>
</evidence>
<dbReference type="EMBL" id="KN834787">
    <property type="protein sequence ID" value="KIK58107.1"/>
    <property type="molecule type" value="Genomic_DNA"/>
</dbReference>
<evidence type="ECO:0000313" key="3">
    <source>
        <dbReference type="Proteomes" id="UP000053593"/>
    </source>
</evidence>
<proteinExistence type="predicted"/>
<evidence type="ECO:0000313" key="2">
    <source>
        <dbReference type="EMBL" id="KIK58107.1"/>
    </source>
</evidence>
<accession>A0A0D0CIH9</accession>
<dbReference type="HOGENOM" id="CLU_2292016_0_0_1"/>
<feature type="region of interest" description="Disordered" evidence="1">
    <location>
        <begin position="50"/>
        <end position="69"/>
    </location>
</feature>
<dbReference type="Proteomes" id="UP000053593">
    <property type="component" value="Unassembled WGS sequence"/>
</dbReference>
<sequence length="101" mass="10338">MRKAGWPTSPSIHVQIICQIDTHVPTPLLLAHIAASSTLGSGTFRNGVYAAAAAPPPPPPPPPSGSRSVTMHGWMSVVAPTLTASQAAAVAATMLSAWSLF</sequence>
<keyword evidence="3" id="KW-1185">Reference proteome</keyword>